<protein>
    <submittedName>
        <fullName evidence="8">Na/Pi cotransporter family protein</fullName>
    </submittedName>
</protein>
<name>A0A974NLH8_PERPY</name>
<comment type="subcellular location">
    <subcellularLocation>
        <location evidence="1">Cell membrane</location>
        <topology evidence="1">Multi-pass membrane protein</topology>
    </subcellularLocation>
</comment>
<reference evidence="8 9" key="1">
    <citation type="submission" date="2021-01" db="EMBL/GenBank/DDBJ databases">
        <title>FDA dAtabase for Regulatory Grade micrObial Sequences (FDA-ARGOS): Supporting development and validation of Infectious Disease Dx tests.</title>
        <authorList>
            <person name="Nelson B."/>
            <person name="Plummer A."/>
            <person name="Tallon L."/>
            <person name="Sadzewicz L."/>
            <person name="Zhao X."/>
            <person name="Boylan J."/>
            <person name="Ott S."/>
            <person name="Bowen H."/>
            <person name="Vavikolanu K."/>
            <person name="Mehta A."/>
            <person name="Aluvathingal J."/>
            <person name="Nadendla S."/>
            <person name="Myers T."/>
            <person name="Yan Y."/>
            <person name="Sichtig H."/>
        </authorList>
    </citation>
    <scope>NUCLEOTIDE SEQUENCE [LARGE SCALE GENOMIC DNA]</scope>
    <source>
        <strain evidence="8 9">FDAARGOS_1161</strain>
    </source>
</reference>
<dbReference type="Pfam" id="PF02690">
    <property type="entry name" value="Na_Pi_cotrans"/>
    <property type="match status" value="2"/>
</dbReference>
<organism evidence="8 9">
    <name type="scientific">Peribacillus psychrosaccharolyticus</name>
    <name type="common">Bacillus psychrosaccharolyticus</name>
    <dbReference type="NCBI Taxonomy" id="1407"/>
    <lineage>
        <taxon>Bacteria</taxon>
        <taxon>Bacillati</taxon>
        <taxon>Bacillota</taxon>
        <taxon>Bacilli</taxon>
        <taxon>Bacillales</taxon>
        <taxon>Bacillaceae</taxon>
        <taxon>Peribacillus</taxon>
    </lineage>
</organism>
<dbReference type="GO" id="GO:0005886">
    <property type="term" value="C:plasma membrane"/>
    <property type="evidence" value="ECO:0007669"/>
    <property type="project" value="UniProtKB-SubCell"/>
</dbReference>
<dbReference type="AlphaFoldDB" id="A0A974NLH8"/>
<feature type="transmembrane region" description="Helical" evidence="6">
    <location>
        <begin position="53"/>
        <end position="75"/>
    </location>
</feature>
<dbReference type="NCBIfam" id="TIGR00704">
    <property type="entry name" value="NaPi_cotrn_rel"/>
    <property type="match status" value="1"/>
</dbReference>
<keyword evidence="3 6" id="KW-0812">Transmembrane</keyword>
<sequence>MNFPYQVIIFQLIGGLGIFVFGIKFMGEGLKNIAGDRLRTILDRYTSTPLRGILSGMVITILIQSSSGTAVLAVGLVSAGVLSLKKAIAIIMGANIGTTVTAFIIGFQLSEYALPIMALGSLLLFFFKNKMVIHAGQTIFGFGSLFLGLEIMGAGLEPLRLVDEFRELMLGISSSPFLGFIAGALFTSVVQSSSASVGVLQELHAQGLITLKASLPILLGDNLGTTITALLASIGASLAAKRTAWAHVLFNAAGAFLFLLLLQPFALLVTVMKEAFGLNPHMSLAFAHGSFNILNTLIQLPLIAVLVKIVTAFVRDNREVTEYRTSHLDPVFIEQSAAIALGQAKEEVLRMGYLSAKGLLEAQDYLFSREKIHAEAARGMEEAINQFDRDIEKYLVRLSSTSLSHAESAKNSMMMNTARDIERVGDHIENLIELVDYLVSHKVTLSDSAMTDLKEIFSLTIFSLEQSIQALDHHDCDQARRVIKNEETIDRMERTLRKKHILRINEGLCSAPAGIIFIDILTNLERIGDHAVNIAEATLNIRK</sequence>
<dbReference type="InterPro" id="IPR003841">
    <property type="entry name" value="Na/Pi_transpt"/>
</dbReference>
<feature type="transmembrane region" description="Helical" evidence="6">
    <location>
        <begin position="291"/>
        <end position="314"/>
    </location>
</feature>
<evidence type="ECO:0000256" key="4">
    <source>
        <dbReference type="ARBA" id="ARBA00022989"/>
    </source>
</evidence>
<dbReference type="Gene3D" id="1.20.58.220">
    <property type="entry name" value="Phosphate transport system protein phou homolog 2, domain 2"/>
    <property type="match status" value="1"/>
</dbReference>
<dbReference type="InterPro" id="IPR038078">
    <property type="entry name" value="PhoU-like_sf"/>
</dbReference>
<feature type="domain" description="PhoU" evidence="7">
    <location>
        <begin position="454"/>
        <end position="537"/>
    </location>
</feature>
<evidence type="ECO:0000256" key="1">
    <source>
        <dbReference type="ARBA" id="ARBA00004651"/>
    </source>
</evidence>
<keyword evidence="2" id="KW-1003">Cell membrane</keyword>
<feature type="transmembrane region" description="Helical" evidence="6">
    <location>
        <begin position="87"/>
        <end position="106"/>
    </location>
</feature>
<evidence type="ECO:0000313" key="9">
    <source>
        <dbReference type="Proteomes" id="UP000595254"/>
    </source>
</evidence>
<dbReference type="InterPro" id="IPR026022">
    <property type="entry name" value="PhoU_dom"/>
</dbReference>
<keyword evidence="4 6" id="KW-1133">Transmembrane helix</keyword>
<feature type="domain" description="PhoU" evidence="7">
    <location>
        <begin position="348"/>
        <end position="435"/>
    </location>
</feature>
<dbReference type="EMBL" id="CP068053">
    <property type="protein sequence ID" value="QQS99942.1"/>
    <property type="molecule type" value="Genomic_DNA"/>
</dbReference>
<keyword evidence="9" id="KW-1185">Reference proteome</keyword>
<accession>A0A974NLH8</accession>
<evidence type="ECO:0000256" key="6">
    <source>
        <dbReference type="SAM" id="Phobius"/>
    </source>
</evidence>
<evidence type="ECO:0000313" key="8">
    <source>
        <dbReference type="EMBL" id="QQS99942.1"/>
    </source>
</evidence>
<dbReference type="GO" id="GO:0044341">
    <property type="term" value="P:sodium-dependent phosphate transport"/>
    <property type="evidence" value="ECO:0007669"/>
    <property type="project" value="InterPro"/>
</dbReference>
<dbReference type="RefSeq" id="WP_040374262.1">
    <property type="nucleotide sequence ID" value="NZ_CP068053.1"/>
</dbReference>
<feature type="transmembrane region" description="Helical" evidence="6">
    <location>
        <begin position="7"/>
        <end position="27"/>
    </location>
</feature>
<gene>
    <name evidence="8" type="ORF">I6J18_20545</name>
</gene>
<feature type="transmembrane region" description="Helical" evidence="6">
    <location>
        <begin position="168"/>
        <end position="190"/>
    </location>
</feature>
<feature type="transmembrane region" description="Helical" evidence="6">
    <location>
        <begin position="248"/>
        <end position="271"/>
    </location>
</feature>
<keyword evidence="5 6" id="KW-0472">Membrane</keyword>
<feature type="transmembrane region" description="Helical" evidence="6">
    <location>
        <begin position="139"/>
        <end position="156"/>
    </location>
</feature>
<dbReference type="PANTHER" id="PTHR10010:SF46">
    <property type="entry name" value="SODIUM-DEPENDENT PHOSPHATE TRANSPORT PROTEIN 2B"/>
    <property type="match status" value="1"/>
</dbReference>
<dbReference type="NCBIfam" id="NF037997">
    <property type="entry name" value="Na_Pi_symport"/>
    <property type="match status" value="1"/>
</dbReference>
<dbReference type="PANTHER" id="PTHR10010">
    <property type="entry name" value="SOLUTE CARRIER FAMILY 34 SODIUM PHOSPHATE , MEMBER 2-RELATED"/>
    <property type="match status" value="1"/>
</dbReference>
<evidence type="ECO:0000256" key="5">
    <source>
        <dbReference type="ARBA" id="ARBA00023136"/>
    </source>
</evidence>
<dbReference type="Proteomes" id="UP000595254">
    <property type="component" value="Chromosome"/>
</dbReference>
<evidence type="ECO:0000256" key="3">
    <source>
        <dbReference type="ARBA" id="ARBA00022692"/>
    </source>
</evidence>
<evidence type="ECO:0000259" key="7">
    <source>
        <dbReference type="Pfam" id="PF01895"/>
    </source>
</evidence>
<dbReference type="GO" id="GO:0005436">
    <property type="term" value="F:sodium:phosphate symporter activity"/>
    <property type="evidence" value="ECO:0007669"/>
    <property type="project" value="InterPro"/>
</dbReference>
<dbReference type="SUPFAM" id="SSF109755">
    <property type="entry name" value="PhoU-like"/>
    <property type="match status" value="1"/>
</dbReference>
<dbReference type="KEGG" id="ppsr:I6J18_20545"/>
<dbReference type="Pfam" id="PF01895">
    <property type="entry name" value="PhoU"/>
    <property type="match status" value="2"/>
</dbReference>
<evidence type="ECO:0000256" key="2">
    <source>
        <dbReference type="ARBA" id="ARBA00022475"/>
    </source>
</evidence>
<proteinExistence type="predicted"/>
<dbReference type="InterPro" id="IPR004633">
    <property type="entry name" value="NaPi_cotrn-rel/YqeW-like"/>
</dbReference>